<feature type="coiled-coil region" evidence="2">
    <location>
        <begin position="234"/>
        <end position="261"/>
    </location>
</feature>
<accession>A0ABW4XKQ5</accession>
<protein>
    <submittedName>
        <fullName evidence="3">Agmatine/peptidylarginine deiminase</fullName>
    </submittedName>
</protein>
<dbReference type="PANTHER" id="PTHR31377:SF0">
    <property type="entry name" value="AGMATINE DEIMINASE-RELATED"/>
    <property type="match status" value="1"/>
</dbReference>
<reference evidence="4" key="1">
    <citation type="journal article" date="2019" name="Int. J. Syst. Evol. Microbiol.">
        <title>The Global Catalogue of Microorganisms (GCM) 10K type strain sequencing project: providing services to taxonomists for standard genome sequencing and annotation.</title>
        <authorList>
            <consortium name="The Broad Institute Genomics Platform"/>
            <consortium name="The Broad Institute Genome Sequencing Center for Infectious Disease"/>
            <person name="Wu L."/>
            <person name="Ma J."/>
        </authorList>
    </citation>
    <scope>NUCLEOTIDE SEQUENCE [LARGE SCALE GENOMIC DNA]</scope>
    <source>
        <strain evidence="4">CGMCC 1.10992</strain>
    </source>
</reference>
<dbReference type="InterPro" id="IPR007466">
    <property type="entry name" value="Peptidyl-Arg-deiminase_porph"/>
</dbReference>
<sequence>MIQRSAHLPSEWAPQDAVMLTWPHKGTDWADNLASTEAVFIELAKAVTRFERLIIVANDLALRAHIATLLNKAGVEMGRVRILIAESNDTWARDHGPITVFNGHEMQPLSFTFNGWGGKYESDKDNLINDALQEQGVFKTPLKTIPLVLEGGGIESDGLGTLLVTAQCLLNPNRNPSLDKASTETALSEHLFADHFLWLTKGAMEGDDTDSHIDTLVRFAPNDTLVYVACDDENDAHFDELKAMEQELKQLKNRQQQAYSLLPLPWPKAKYDEKGNRLPATYANYLIIDGAVLVPTYQDDADALALDVIAKAYPGREVIGVDCLSIIAQFGSLHCLTMQLPKGTLAYPQPQSEH</sequence>
<dbReference type="RefSeq" id="WP_345340123.1">
    <property type="nucleotide sequence ID" value="NZ_BAABLI010000014.1"/>
</dbReference>
<evidence type="ECO:0000256" key="1">
    <source>
        <dbReference type="ARBA" id="ARBA00022801"/>
    </source>
</evidence>
<keyword evidence="2" id="KW-0175">Coiled coil</keyword>
<dbReference type="Gene3D" id="3.75.10.10">
    <property type="entry name" value="L-arginine/glycine Amidinotransferase, Chain A"/>
    <property type="match status" value="1"/>
</dbReference>
<proteinExistence type="predicted"/>
<evidence type="ECO:0000313" key="4">
    <source>
        <dbReference type="Proteomes" id="UP001597380"/>
    </source>
</evidence>
<keyword evidence="4" id="KW-1185">Reference proteome</keyword>
<evidence type="ECO:0000256" key="2">
    <source>
        <dbReference type="SAM" id="Coils"/>
    </source>
</evidence>
<comment type="caution">
    <text evidence="3">The sequence shown here is derived from an EMBL/GenBank/DDBJ whole genome shotgun (WGS) entry which is preliminary data.</text>
</comment>
<dbReference type="PANTHER" id="PTHR31377">
    <property type="entry name" value="AGMATINE DEIMINASE-RELATED"/>
    <property type="match status" value="1"/>
</dbReference>
<name>A0ABW4XKQ5_9GAMM</name>
<dbReference type="Proteomes" id="UP001597380">
    <property type="component" value="Unassembled WGS sequence"/>
</dbReference>
<gene>
    <name evidence="3" type="ORF">ACFSJ3_07420</name>
</gene>
<dbReference type="Pfam" id="PF04371">
    <property type="entry name" value="PAD_porph"/>
    <property type="match status" value="1"/>
</dbReference>
<evidence type="ECO:0000313" key="3">
    <source>
        <dbReference type="EMBL" id="MFD2095810.1"/>
    </source>
</evidence>
<dbReference type="SUPFAM" id="SSF55909">
    <property type="entry name" value="Pentein"/>
    <property type="match status" value="1"/>
</dbReference>
<organism evidence="3 4">
    <name type="scientific">Corallincola platygyrae</name>
    <dbReference type="NCBI Taxonomy" id="1193278"/>
    <lineage>
        <taxon>Bacteria</taxon>
        <taxon>Pseudomonadati</taxon>
        <taxon>Pseudomonadota</taxon>
        <taxon>Gammaproteobacteria</taxon>
        <taxon>Alteromonadales</taxon>
        <taxon>Psychromonadaceae</taxon>
        <taxon>Corallincola</taxon>
    </lineage>
</organism>
<keyword evidence="1" id="KW-0378">Hydrolase</keyword>
<dbReference type="EMBL" id="JBHUHT010000009">
    <property type="protein sequence ID" value="MFD2095810.1"/>
    <property type="molecule type" value="Genomic_DNA"/>
</dbReference>